<accession>X6MS37</accession>
<dbReference type="AlphaFoldDB" id="X6MS37"/>
<keyword evidence="2" id="KW-1185">Reference proteome</keyword>
<name>X6MS37_RETFI</name>
<dbReference type="EMBL" id="ASPP01017824">
    <property type="protein sequence ID" value="ETO16798.1"/>
    <property type="molecule type" value="Genomic_DNA"/>
</dbReference>
<dbReference type="Proteomes" id="UP000023152">
    <property type="component" value="Unassembled WGS sequence"/>
</dbReference>
<organism evidence="1 2">
    <name type="scientific">Reticulomyxa filosa</name>
    <dbReference type="NCBI Taxonomy" id="46433"/>
    <lineage>
        <taxon>Eukaryota</taxon>
        <taxon>Sar</taxon>
        <taxon>Rhizaria</taxon>
        <taxon>Retaria</taxon>
        <taxon>Foraminifera</taxon>
        <taxon>Monothalamids</taxon>
        <taxon>Reticulomyxidae</taxon>
        <taxon>Reticulomyxa</taxon>
    </lineage>
</organism>
<sequence length="80" mass="9724">MKKFQVTYHKQYFQLLENIEKSKKEFFFNKETIGQHRIEMPLEFNQFMEINFDGNLKDVISKLDYLGEKGFICLFVCLFI</sequence>
<evidence type="ECO:0000313" key="2">
    <source>
        <dbReference type="Proteomes" id="UP000023152"/>
    </source>
</evidence>
<evidence type="ECO:0000313" key="1">
    <source>
        <dbReference type="EMBL" id="ETO16798.1"/>
    </source>
</evidence>
<proteinExistence type="predicted"/>
<gene>
    <name evidence="1" type="ORF">RFI_20542</name>
</gene>
<comment type="caution">
    <text evidence="1">The sequence shown here is derived from an EMBL/GenBank/DDBJ whole genome shotgun (WGS) entry which is preliminary data.</text>
</comment>
<protein>
    <submittedName>
        <fullName evidence="1">Uncharacterized protein</fullName>
    </submittedName>
</protein>
<reference evidence="1 2" key="1">
    <citation type="journal article" date="2013" name="Curr. Biol.">
        <title>The Genome of the Foraminiferan Reticulomyxa filosa.</title>
        <authorList>
            <person name="Glockner G."/>
            <person name="Hulsmann N."/>
            <person name="Schleicher M."/>
            <person name="Noegel A.A."/>
            <person name="Eichinger L."/>
            <person name="Gallinger C."/>
            <person name="Pawlowski J."/>
            <person name="Sierra R."/>
            <person name="Euteneuer U."/>
            <person name="Pillet L."/>
            <person name="Moustafa A."/>
            <person name="Platzer M."/>
            <person name="Groth M."/>
            <person name="Szafranski K."/>
            <person name="Schliwa M."/>
        </authorList>
    </citation>
    <scope>NUCLEOTIDE SEQUENCE [LARGE SCALE GENOMIC DNA]</scope>
</reference>